<keyword evidence="2" id="KW-0732">Signal</keyword>
<feature type="signal peptide" evidence="2">
    <location>
        <begin position="1"/>
        <end position="20"/>
    </location>
</feature>
<feature type="chain" id="PRO_5044790214" evidence="2">
    <location>
        <begin position="21"/>
        <end position="164"/>
    </location>
</feature>
<sequence length="164" mass="18280">MDFIHMQFVALTAAFMLVEAQHCKHPHDCPGHFSCPAHEYVDCLHDQCTCSQVQPAVHPTHPTPEPHHCKQAHECTGHITCVGTEHVGCQLERCVCVKHAQRKHSLCHCKTFTISHAISTAALLCPCNKSMLYIFTFLNIIRVCTVLTIIVGYKAGPIQLKTKS</sequence>
<keyword evidence="4" id="KW-1185">Reference proteome</keyword>
<keyword evidence="1" id="KW-0812">Transmembrane</keyword>
<dbReference type="AlphaFoldDB" id="A0ABD3W1J5"/>
<feature type="transmembrane region" description="Helical" evidence="1">
    <location>
        <begin position="131"/>
        <end position="153"/>
    </location>
</feature>
<dbReference type="Proteomes" id="UP001634394">
    <property type="component" value="Unassembled WGS sequence"/>
</dbReference>
<gene>
    <name evidence="3" type="ORF">ACJMK2_043779</name>
</gene>
<reference evidence="3 4" key="1">
    <citation type="submission" date="2024-11" db="EMBL/GenBank/DDBJ databases">
        <title>Chromosome-level genome assembly of the freshwater bivalve Anodonta woodiana.</title>
        <authorList>
            <person name="Chen X."/>
        </authorList>
    </citation>
    <scope>NUCLEOTIDE SEQUENCE [LARGE SCALE GENOMIC DNA]</scope>
    <source>
        <strain evidence="3">MN2024</strain>
        <tissue evidence="3">Gills</tissue>
    </source>
</reference>
<evidence type="ECO:0000313" key="3">
    <source>
        <dbReference type="EMBL" id="KAL3866485.1"/>
    </source>
</evidence>
<proteinExistence type="predicted"/>
<protein>
    <submittedName>
        <fullName evidence="3">Uncharacterized protein</fullName>
    </submittedName>
</protein>
<accession>A0ABD3W1J5</accession>
<organism evidence="3 4">
    <name type="scientific">Sinanodonta woodiana</name>
    <name type="common">Chinese pond mussel</name>
    <name type="synonym">Anodonta woodiana</name>
    <dbReference type="NCBI Taxonomy" id="1069815"/>
    <lineage>
        <taxon>Eukaryota</taxon>
        <taxon>Metazoa</taxon>
        <taxon>Spiralia</taxon>
        <taxon>Lophotrochozoa</taxon>
        <taxon>Mollusca</taxon>
        <taxon>Bivalvia</taxon>
        <taxon>Autobranchia</taxon>
        <taxon>Heteroconchia</taxon>
        <taxon>Palaeoheterodonta</taxon>
        <taxon>Unionida</taxon>
        <taxon>Unionoidea</taxon>
        <taxon>Unionidae</taxon>
        <taxon>Unioninae</taxon>
        <taxon>Sinanodonta</taxon>
    </lineage>
</organism>
<evidence type="ECO:0000256" key="1">
    <source>
        <dbReference type="SAM" id="Phobius"/>
    </source>
</evidence>
<name>A0ABD3W1J5_SINWO</name>
<dbReference type="EMBL" id="JBJQND010000009">
    <property type="protein sequence ID" value="KAL3866485.1"/>
    <property type="molecule type" value="Genomic_DNA"/>
</dbReference>
<evidence type="ECO:0000313" key="4">
    <source>
        <dbReference type="Proteomes" id="UP001634394"/>
    </source>
</evidence>
<evidence type="ECO:0000256" key="2">
    <source>
        <dbReference type="SAM" id="SignalP"/>
    </source>
</evidence>
<comment type="caution">
    <text evidence="3">The sequence shown here is derived from an EMBL/GenBank/DDBJ whole genome shotgun (WGS) entry which is preliminary data.</text>
</comment>
<keyword evidence="1" id="KW-1133">Transmembrane helix</keyword>
<keyword evidence="1" id="KW-0472">Membrane</keyword>